<proteinExistence type="predicted"/>
<accession>A0A1E5L1L0</accession>
<comment type="caution">
    <text evidence="2">The sequence shown here is derived from an EMBL/GenBank/DDBJ whole genome shotgun (WGS) entry which is preliminary data.</text>
</comment>
<dbReference type="Proteomes" id="UP000095256">
    <property type="component" value="Unassembled WGS sequence"/>
</dbReference>
<organism evidence="2 3">
    <name type="scientific">Enterococcus rivorum</name>
    <dbReference type="NCBI Taxonomy" id="762845"/>
    <lineage>
        <taxon>Bacteria</taxon>
        <taxon>Bacillati</taxon>
        <taxon>Bacillota</taxon>
        <taxon>Bacilli</taxon>
        <taxon>Lactobacillales</taxon>
        <taxon>Enterococcaceae</taxon>
        <taxon>Enterococcus</taxon>
    </lineage>
</organism>
<reference evidence="2 3" key="1">
    <citation type="submission" date="2016-09" db="EMBL/GenBank/DDBJ databases">
        <authorList>
            <person name="Capua I."/>
            <person name="De Benedictis P."/>
            <person name="Joannis T."/>
            <person name="Lombin L.H."/>
            <person name="Cattoli G."/>
        </authorList>
    </citation>
    <scope>NUCLEOTIDE SEQUENCE [LARGE SCALE GENOMIC DNA]</scope>
    <source>
        <strain evidence="2 3">LMG 25899</strain>
    </source>
</reference>
<dbReference type="PANTHER" id="PTHR43415:SF3">
    <property type="entry name" value="GNAT-FAMILY ACETYLTRANSFERASE"/>
    <property type="match status" value="1"/>
</dbReference>
<keyword evidence="3" id="KW-1185">Reference proteome</keyword>
<dbReference type="InterPro" id="IPR016181">
    <property type="entry name" value="Acyl_CoA_acyltransferase"/>
</dbReference>
<evidence type="ECO:0000313" key="3">
    <source>
        <dbReference type="Proteomes" id="UP000095256"/>
    </source>
</evidence>
<dbReference type="InterPro" id="IPR000182">
    <property type="entry name" value="GNAT_dom"/>
</dbReference>
<dbReference type="EMBL" id="MIEK01000001">
    <property type="protein sequence ID" value="OEH84032.1"/>
    <property type="molecule type" value="Genomic_DNA"/>
</dbReference>
<dbReference type="CDD" id="cd04301">
    <property type="entry name" value="NAT_SF"/>
    <property type="match status" value="1"/>
</dbReference>
<dbReference type="STRING" id="762845.BCR26_00770"/>
<name>A0A1E5L1L0_9ENTE</name>
<dbReference type="AlphaFoldDB" id="A0A1E5L1L0"/>
<dbReference type="OrthoDB" id="9802340at2"/>
<protein>
    <submittedName>
        <fullName evidence="2">GNAT family N-acetyltransferase</fullName>
    </submittedName>
</protein>
<evidence type="ECO:0000313" key="2">
    <source>
        <dbReference type="EMBL" id="OEH84032.1"/>
    </source>
</evidence>
<dbReference type="SUPFAM" id="SSF55729">
    <property type="entry name" value="Acyl-CoA N-acyltransferases (Nat)"/>
    <property type="match status" value="1"/>
</dbReference>
<dbReference type="PANTHER" id="PTHR43415">
    <property type="entry name" value="SPERMIDINE N(1)-ACETYLTRANSFERASE"/>
    <property type="match status" value="1"/>
</dbReference>
<dbReference type="PROSITE" id="PS51186">
    <property type="entry name" value="GNAT"/>
    <property type="match status" value="1"/>
</dbReference>
<dbReference type="RefSeq" id="WP_069697043.1">
    <property type="nucleotide sequence ID" value="NZ_JAGGMA010000003.1"/>
</dbReference>
<gene>
    <name evidence="2" type="ORF">BCR26_00770</name>
</gene>
<keyword evidence="2" id="KW-0808">Transferase</keyword>
<feature type="domain" description="N-acetyltransferase" evidence="1">
    <location>
        <begin position="5"/>
        <end position="162"/>
    </location>
</feature>
<dbReference type="GO" id="GO:0016747">
    <property type="term" value="F:acyltransferase activity, transferring groups other than amino-acyl groups"/>
    <property type="evidence" value="ECO:0007669"/>
    <property type="project" value="InterPro"/>
</dbReference>
<dbReference type="Pfam" id="PF00583">
    <property type="entry name" value="Acetyltransf_1"/>
    <property type="match status" value="1"/>
</dbReference>
<sequence length="164" mass="18848">MTQKISIRFITDKDIASLLEIENSVWTNENSPVIHHYDSLEEYKNKIADRSMFVATDGQHILGFVDVHHPTHLVAHQKQWVLAIAVRGDVQSKGVGKKLVDYIKTIAIEEGIHKLSLRVMATNAKAIQFYKKNGFIQEGHFKDEFFINGSFCDDYQFAYFIEKS</sequence>
<evidence type="ECO:0000259" key="1">
    <source>
        <dbReference type="PROSITE" id="PS51186"/>
    </source>
</evidence>
<dbReference type="Gene3D" id="3.40.630.30">
    <property type="match status" value="1"/>
</dbReference>